<evidence type="ECO:0000313" key="3">
    <source>
        <dbReference type="Proteomes" id="UP001188597"/>
    </source>
</evidence>
<dbReference type="Proteomes" id="UP001188597">
    <property type="component" value="Unassembled WGS sequence"/>
</dbReference>
<dbReference type="Pfam" id="PF14111">
    <property type="entry name" value="DUF4283"/>
    <property type="match status" value="1"/>
</dbReference>
<comment type="caution">
    <text evidence="2">The sequence shown here is derived from an EMBL/GenBank/DDBJ whole genome shotgun (WGS) entry which is preliminary data.</text>
</comment>
<reference evidence="2" key="1">
    <citation type="submission" date="2022-12" db="EMBL/GenBank/DDBJ databases">
        <title>Draft genome assemblies for two species of Escallonia (Escalloniales).</title>
        <authorList>
            <person name="Chanderbali A."/>
            <person name="Dervinis C."/>
            <person name="Anghel I."/>
            <person name="Soltis D."/>
            <person name="Soltis P."/>
            <person name="Zapata F."/>
        </authorList>
    </citation>
    <scope>NUCLEOTIDE SEQUENCE</scope>
    <source>
        <strain evidence="2">UCBG64.0493</strain>
        <tissue evidence="2">Leaf</tissue>
    </source>
</reference>
<dbReference type="AlphaFoldDB" id="A0AA89B4I1"/>
<proteinExistence type="predicted"/>
<sequence>MEDPGTLLLNSTGDDMDMEDEFQSDDEELTNYLENPTDKIPTIKLSQELKALKFSSEEDYRKALEQGPWFIGTNYLSVQTWTPNFNPHVRSISYGSD</sequence>
<evidence type="ECO:0000259" key="1">
    <source>
        <dbReference type="Pfam" id="PF14111"/>
    </source>
</evidence>
<evidence type="ECO:0000313" key="2">
    <source>
        <dbReference type="EMBL" id="KAK3025573.1"/>
    </source>
</evidence>
<dbReference type="InterPro" id="IPR025558">
    <property type="entry name" value="DUF4283"/>
</dbReference>
<accession>A0AA89B4I1</accession>
<gene>
    <name evidence="2" type="ORF">RJ639_041678</name>
</gene>
<dbReference type="EMBL" id="JAVXUP010000542">
    <property type="protein sequence ID" value="KAK3025573.1"/>
    <property type="molecule type" value="Genomic_DNA"/>
</dbReference>
<name>A0AA89B4I1_9ASTE</name>
<feature type="domain" description="DUF4283" evidence="1">
    <location>
        <begin position="43"/>
        <end position="88"/>
    </location>
</feature>
<keyword evidence="3" id="KW-1185">Reference proteome</keyword>
<protein>
    <recommendedName>
        <fullName evidence="1">DUF4283 domain-containing protein</fullName>
    </recommendedName>
</protein>
<organism evidence="2 3">
    <name type="scientific">Escallonia herrerae</name>
    <dbReference type="NCBI Taxonomy" id="1293975"/>
    <lineage>
        <taxon>Eukaryota</taxon>
        <taxon>Viridiplantae</taxon>
        <taxon>Streptophyta</taxon>
        <taxon>Embryophyta</taxon>
        <taxon>Tracheophyta</taxon>
        <taxon>Spermatophyta</taxon>
        <taxon>Magnoliopsida</taxon>
        <taxon>eudicotyledons</taxon>
        <taxon>Gunneridae</taxon>
        <taxon>Pentapetalae</taxon>
        <taxon>asterids</taxon>
        <taxon>campanulids</taxon>
        <taxon>Escalloniales</taxon>
        <taxon>Escalloniaceae</taxon>
        <taxon>Escallonia</taxon>
    </lineage>
</organism>